<keyword evidence="2" id="KW-1133">Transmembrane helix</keyword>
<dbReference type="InterPro" id="IPR050327">
    <property type="entry name" value="Proton-linked_MCT"/>
</dbReference>
<proteinExistence type="predicted"/>
<feature type="transmembrane region" description="Helical" evidence="2">
    <location>
        <begin position="94"/>
        <end position="114"/>
    </location>
</feature>
<dbReference type="EnsemblMetazoa" id="XM_038201039.1">
    <property type="protein sequence ID" value="XP_038056967.1"/>
    <property type="gene ID" value="LOC119728707"/>
</dbReference>
<evidence type="ECO:0000313" key="3">
    <source>
        <dbReference type="EnsemblMetazoa" id="XP_038056967.1"/>
    </source>
</evidence>
<dbReference type="OMA" id="IVVYCER"/>
<feature type="transmembrane region" description="Helical" evidence="2">
    <location>
        <begin position="384"/>
        <end position="403"/>
    </location>
</feature>
<keyword evidence="4" id="KW-1185">Reference proteome</keyword>
<feature type="transmembrane region" description="Helical" evidence="2">
    <location>
        <begin position="254"/>
        <end position="275"/>
    </location>
</feature>
<dbReference type="GeneID" id="119728707"/>
<dbReference type="EnsemblMetazoa" id="XM_038201040.1">
    <property type="protein sequence ID" value="XP_038056968.1"/>
    <property type="gene ID" value="LOC119728707"/>
</dbReference>
<reference evidence="3" key="1">
    <citation type="submission" date="2022-11" db="UniProtKB">
        <authorList>
            <consortium name="EnsemblMetazoa"/>
        </authorList>
    </citation>
    <scope>IDENTIFICATION</scope>
</reference>
<dbReference type="PANTHER" id="PTHR11360:SF303">
    <property type="entry name" value="MAJOR FACILITATOR SUPERFAMILY (MFS) PROFILE DOMAIN-CONTAINING PROTEIN"/>
    <property type="match status" value="1"/>
</dbReference>
<dbReference type="RefSeq" id="XP_038056967.1">
    <property type="nucleotide sequence ID" value="XM_038201039.1"/>
</dbReference>
<name>A0A913ZZG5_PATMI</name>
<dbReference type="AlphaFoldDB" id="A0A913ZZG5"/>
<feature type="transmembrane region" description="Helical" evidence="2">
    <location>
        <begin position="409"/>
        <end position="433"/>
    </location>
</feature>
<evidence type="ECO:0000256" key="2">
    <source>
        <dbReference type="SAM" id="Phobius"/>
    </source>
</evidence>
<dbReference type="Pfam" id="PF07690">
    <property type="entry name" value="MFS_1"/>
    <property type="match status" value="1"/>
</dbReference>
<feature type="transmembrane region" description="Helical" evidence="2">
    <location>
        <begin position="186"/>
        <end position="203"/>
    </location>
</feature>
<dbReference type="RefSeq" id="XP_038056968.1">
    <property type="nucleotide sequence ID" value="XM_038201040.1"/>
</dbReference>
<feature type="transmembrane region" description="Helical" evidence="2">
    <location>
        <begin position="319"/>
        <end position="336"/>
    </location>
</feature>
<feature type="region of interest" description="Disordered" evidence="1">
    <location>
        <begin position="212"/>
        <end position="233"/>
    </location>
</feature>
<dbReference type="OrthoDB" id="2213137at2759"/>
<feature type="transmembrane region" description="Helical" evidence="2">
    <location>
        <begin position="64"/>
        <end position="87"/>
    </location>
</feature>
<keyword evidence="2" id="KW-0472">Membrane</keyword>
<feature type="transmembrane region" description="Helical" evidence="2">
    <location>
        <begin position="120"/>
        <end position="143"/>
    </location>
</feature>
<dbReference type="Proteomes" id="UP000887568">
    <property type="component" value="Unplaced"/>
</dbReference>
<keyword evidence="2" id="KW-0812">Transmembrane</keyword>
<protein>
    <recommendedName>
        <fullName evidence="5">Major facilitator superfamily (MFS) profile domain-containing protein</fullName>
    </recommendedName>
</protein>
<dbReference type="SUPFAM" id="SSF103473">
    <property type="entry name" value="MFS general substrate transporter"/>
    <property type="match status" value="1"/>
</dbReference>
<dbReference type="InterPro" id="IPR036259">
    <property type="entry name" value="MFS_trans_sf"/>
</dbReference>
<dbReference type="Gene3D" id="1.20.1250.20">
    <property type="entry name" value="MFS general substrate transporter like domains"/>
    <property type="match status" value="1"/>
</dbReference>
<accession>A0A913ZZG5</accession>
<feature type="transmembrane region" description="Helical" evidence="2">
    <location>
        <begin position="30"/>
        <end position="52"/>
    </location>
</feature>
<dbReference type="InterPro" id="IPR011701">
    <property type="entry name" value="MFS"/>
</dbReference>
<dbReference type="GO" id="GO:0008028">
    <property type="term" value="F:monocarboxylic acid transmembrane transporter activity"/>
    <property type="evidence" value="ECO:0007669"/>
    <property type="project" value="TreeGrafter"/>
</dbReference>
<evidence type="ECO:0000313" key="4">
    <source>
        <dbReference type="Proteomes" id="UP000887568"/>
    </source>
</evidence>
<feature type="transmembrane region" description="Helical" evidence="2">
    <location>
        <begin position="164"/>
        <end position="180"/>
    </location>
</feature>
<feature type="transmembrane region" description="Helical" evidence="2">
    <location>
        <begin position="290"/>
        <end position="307"/>
    </location>
</feature>
<evidence type="ECO:0008006" key="5">
    <source>
        <dbReference type="Google" id="ProtNLM"/>
    </source>
</evidence>
<sequence>MAQELDAARQQRKIGVEWCMRDGGRIGWSAVLSLWTTWFVWDSLIKCLAVMLPTLTVQLQTPTWMLGGIIAIVDGIAEGSGTLVFPLSKCMGTGCIIVVCGIAVGGGIIAASFVTSAIQLAIILTTTAGFGIGVSGILARHIIGTSFSKQYVMASGWAQTGDSVAYIVMPPFTHLCLITYGWRGNLLIVGAICMHLAVCGALLKRYKEPRRKDETSPLLPPARNPSDCEMSSERRPTCENKHIASNRELFTNPFYWITLLISSGTHLTSGMWRIYFVPHAIAKGVASHDAALFVTIAGVVTLILKIVHGPLVDGGYVSCRVLMGIAAFIPTAGLIIDPWMNSNWQIICCGIMVLPFVGVSFNLTDVITKELLGKDQLVNAFGWLGLKAALLRIIVGFIPGWIYDQTGSYDAAFVMIGFLESLSLIGLIVLMYVTRSTKKDNPV</sequence>
<feature type="transmembrane region" description="Helical" evidence="2">
    <location>
        <begin position="342"/>
        <end position="363"/>
    </location>
</feature>
<organism evidence="3 4">
    <name type="scientific">Patiria miniata</name>
    <name type="common">Bat star</name>
    <name type="synonym">Asterina miniata</name>
    <dbReference type="NCBI Taxonomy" id="46514"/>
    <lineage>
        <taxon>Eukaryota</taxon>
        <taxon>Metazoa</taxon>
        <taxon>Echinodermata</taxon>
        <taxon>Eleutherozoa</taxon>
        <taxon>Asterozoa</taxon>
        <taxon>Asteroidea</taxon>
        <taxon>Valvatacea</taxon>
        <taxon>Valvatida</taxon>
        <taxon>Asterinidae</taxon>
        <taxon>Patiria</taxon>
    </lineage>
</organism>
<dbReference type="PANTHER" id="PTHR11360">
    <property type="entry name" value="MONOCARBOXYLATE TRANSPORTER"/>
    <property type="match status" value="1"/>
</dbReference>
<evidence type="ECO:0000256" key="1">
    <source>
        <dbReference type="SAM" id="MobiDB-lite"/>
    </source>
</evidence>